<dbReference type="RefSeq" id="WP_172584245.1">
    <property type="nucleotide sequence ID" value="NZ_BLAM01000054.1"/>
</dbReference>
<feature type="compositionally biased region" description="Polar residues" evidence="1">
    <location>
        <begin position="157"/>
        <end position="174"/>
    </location>
</feature>
<feature type="region of interest" description="Disordered" evidence="1">
    <location>
        <begin position="157"/>
        <end position="184"/>
    </location>
</feature>
<proteinExistence type="predicted"/>
<evidence type="ECO:0000313" key="2">
    <source>
        <dbReference type="EMBL" id="GET05404.1"/>
    </source>
</evidence>
<sequence>MPLLTTNYTRKNTSLCNDLFENPKYANLDAGAMLLYSFYDDRFAASLANQQKGDSSFVDNNGVFCFYSNEEAAARLHVSLNTISRYKKQLIEHGLIISKRTLSGSDKLYVLSVTPTPDEVELPFVRRSGAINVDIKPNTNIGSTQTQKLVGSETILSEPNSDITSNTLETSSRGENGGSEATTAQELTTAEQQQADKHEYESLLDSITFKVDWNDDILATFADSTRGDVDKMYALEGAIMYGKATAKAILKKQITDDDTLAELDDWFTIENNWFMPALAKKIKQVAHYTYYVTKKKINDEVHYMGMSFATWFTQQYAAFKQLPNKVEALLQGDYSALEQFTADDIPFVQRLYPTATKKLIPAIRTMLANKANGQIVNLLDNSKPAIPVFQWSRA</sequence>
<organism evidence="2">
    <name type="scientific">Ligilactobacillus agilis</name>
    <dbReference type="NCBI Taxonomy" id="1601"/>
    <lineage>
        <taxon>Bacteria</taxon>
        <taxon>Bacillati</taxon>
        <taxon>Bacillota</taxon>
        <taxon>Bacilli</taxon>
        <taxon>Lactobacillales</taxon>
        <taxon>Lactobacillaceae</taxon>
        <taxon>Ligilactobacillus</taxon>
    </lineage>
</organism>
<dbReference type="Proteomes" id="UP000494265">
    <property type="component" value="Unassembled WGS sequence"/>
</dbReference>
<evidence type="ECO:0000256" key="1">
    <source>
        <dbReference type="SAM" id="MobiDB-lite"/>
    </source>
</evidence>
<name>A0A6F9XJG7_9LACO</name>
<dbReference type="EMBL" id="BLAM01000054">
    <property type="protein sequence ID" value="GET05404.1"/>
    <property type="molecule type" value="Genomic_DNA"/>
</dbReference>
<gene>
    <name evidence="2" type="ORF">SY212_04340</name>
</gene>
<protein>
    <submittedName>
        <fullName evidence="2">Uncharacterized protein</fullName>
    </submittedName>
</protein>
<reference evidence="2" key="1">
    <citation type="submission" date="2019-10" db="EMBL/GenBank/DDBJ databases">
        <title>Lactobacillus agilis SY212 Whole Genome Sequencing Project.</title>
        <authorList>
            <person name="Suzuki S."/>
            <person name="Endo A."/>
            <person name="Maeno S."/>
            <person name="Shiwa Y."/>
            <person name="Matsutani M."/>
            <person name="Kajikawa A."/>
        </authorList>
    </citation>
    <scope>NUCLEOTIDE SEQUENCE</scope>
    <source>
        <strain evidence="2">SY212</strain>
    </source>
</reference>
<dbReference type="AlphaFoldDB" id="A0A6F9XJG7"/>
<accession>A0A6F9XJG7</accession>
<comment type="caution">
    <text evidence="2">The sequence shown here is derived from an EMBL/GenBank/DDBJ whole genome shotgun (WGS) entry which is preliminary data.</text>
</comment>